<feature type="transmembrane region" description="Helical" evidence="2">
    <location>
        <begin position="18"/>
        <end position="38"/>
    </location>
</feature>
<dbReference type="OrthoDB" id="2555979at2759"/>
<evidence type="ECO:0000256" key="2">
    <source>
        <dbReference type="SAM" id="Phobius"/>
    </source>
</evidence>
<keyword evidence="4" id="KW-1185">Reference proteome</keyword>
<reference evidence="3" key="1">
    <citation type="submission" date="2018-03" db="EMBL/GenBank/DDBJ databases">
        <authorList>
            <person name="Guldener U."/>
        </authorList>
    </citation>
    <scope>NUCLEOTIDE SEQUENCE [LARGE SCALE GENOMIC DNA]</scope>
    <source>
        <strain evidence="3">ATCC34888</strain>
    </source>
</reference>
<comment type="caution">
    <text evidence="3">The sequence shown here is derived from an EMBL/GenBank/DDBJ whole genome shotgun (WGS) entry which is preliminary data.</text>
</comment>
<keyword evidence="2" id="KW-0812">Transmembrane</keyword>
<protein>
    <submittedName>
        <fullName evidence="3">Uncharacterized protein</fullName>
    </submittedName>
</protein>
<sequence length="230" mass="25397">MAAAMVIVTTITTITNTVLPMVLLPMVLLPMVLLLMVLRVDLQVDLPVMDLSTRLRLLLTARRRTRIPLPRLLRPESRDTDPVAIDPGTPSHLRLLPITLLLLLRLLPEGRVGPPGRPRGPHRDLTESKGNGEKPKEPKEPKKALGDVVYTVEVPSKEEWEDAGISALELKICTTRRPDATGLDIFNASGIPPSHAHINPAFERIAPLFNTTVQLPSHYARAPIRAGFFP</sequence>
<gene>
    <name evidence="3" type="ORF">PSANT_01626</name>
</gene>
<keyword evidence="2" id="KW-1133">Transmembrane helix</keyword>
<keyword evidence="2" id="KW-0472">Membrane</keyword>
<feature type="compositionally biased region" description="Basic and acidic residues" evidence="1">
    <location>
        <begin position="121"/>
        <end position="144"/>
    </location>
</feature>
<proteinExistence type="predicted"/>
<dbReference type="EMBL" id="OOIQ01000003">
    <property type="protein sequence ID" value="SPO43941.1"/>
    <property type="molecule type" value="Genomic_DNA"/>
</dbReference>
<dbReference type="AlphaFoldDB" id="A0A5C3FK82"/>
<evidence type="ECO:0000313" key="3">
    <source>
        <dbReference type="EMBL" id="SPO43941.1"/>
    </source>
</evidence>
<accession>A0A5C3FK82</accession>
<evidence type="ECO:0000313" key="4">
    <source>
        <dbReference type="Proteomes" id="UP000325008"/>
    </source>
</evidence>
<dbReference type="Proteomes" id="UP000325008">
    <property type="component" value="Unassembled WGS sequence"/>
</dbReference>
<organism evidence="3 4">
    <name type="scientific">Pseudozyma antarctica</name>
    <name type="common">Yeast</name>
    <name type="synonym">Candida antarctica</name>
    <dbReference type="NCBI Taxonomy" id="84753"/>
    <lineage>
        <taxon>Eukaryota</taxon>
        <taxon>Fungi</taxon>
        <taxon>Dikarya</taxon>
        <taxon>Basidiomycota</taxon>
        <taxon>Ustilaginomycotina</taxon>
        <taxon>Ustilaginomycetes</taxon>
        <taxon>Ustilaginales</taxon>
        <taxon>Ustilaginaceae</taxon>
        <taxon>Moesziomyces</taxon>
    </lineage>
</organism>
<name>A0A5C3FK82_PSEA2</name>
<feature type="region of interest" description="Disordered" evidence="1">
    <location>
        <begin position="112"/>
        <end position="144"/>
    </location>
</feature>
<evidence type="ECO:0000256" key="1">
    <source>
        <dbReference type="SAM" id="MobiDB-lite"/>
    </source>
</evidence>